<feature type="compositionally biased region" description="Gly residues" evidence="2">
    <location>
        <begin position="366"/>
        <end position="375"/>
    </location>
</feature>
<gene>
    <name evidence="3" type="ORF">Vafri_18561</name>
</gene>
<feature type="compositionally biased region" description="Basic residues" evidence="2">
    <location>
        <begin position="213"/>
        <end position="224"/>
    </location>
</feature>
<feature type="coiled-coil region" evidence="1">
    <location>
        <begin position="322"/>
        <end position="356"/>
    </location>
</feature>
<dbReference type="AlphaFoldDB" id="A0A8J4BST1"/>
<name>A0A8J4BST1_9CHLO</name>
<dbReference type="Proteomes" id="UP000747399">
    <property type="component" value="Unassembled WGS sequence"/>
</dbReference>
<protein>
    <submittedName>
        <fullName evidence="3">Uncharacterized protein</fullName>
    </submittedName>
</protein>
<evidence type="ECO:0000256" key="2">
    <source>
        <dbReference type="SAM" id="MobiDB-lite"/>
    </source>
</evidence>
<evidence type="ECO:0000256" key="1">
    <source>
        <dbReference type="SAM" id="Coils"/>
    </source>
</evidence>
<feature type="region of interest" description="Disordered" evidence="2">
    <location>
        <begin position="356"/>
        <end position="389"/>
    </location>
</feature>
<evidence type="ECO:0000313" key="4">
    <source>
        <dbReference type="Proteomes" id="UP000747399"/>
    </source>
</evidence>
<feature type="region of interest" description="Disordered" evidence="2">
    <location>
        <begin position="121"/>
        <end position="158"/>
    </location>
</feature>
<sequence length="389" mass="40345">MAGAMSNSQAPNATAQGEVLLAKYLTDSIRSIEQAIRKSAPVNATIGNLPRSLSAPRLDLRSDGRRPATEALLPRKFPLSQAPAAAAMLAATRRDDFAYTSGAPGRSGGHVAATQARMLQPVRGGYSSPPPLPPRSHGGGPPLPPKPSAAATAAASLPPRPAVVRTAHAIAAALQQQQQAAYGKSGSGGAAGIRSTSAPRLEDGTRGQAHPQGPHHHHRPQHRHSQQDLHSGLGGAGQPRPGPQSEARIPAVAAAPPLARLGGDGAPAGGQDVRSVASVRCSAPSDAGTHSSWWRWRPITDASYPLTAITDRYAQSMSPSEVIKWNDRVARLEAEISQEKERRKQFEEQLKKLQVVTTSSQAPGGQVSGVGGAGASGVKSKGGAVVHFR</sequence>
<comment type="caution">
    <text evidence="3">The sequence shown here is derived from an EMBL/GenBank/DDBJ whole genome shotgun (WGS) entry which is preliminary data.</text>
</comment>
<dbReference type="EMBL" id="BNCO01000068">
    <property type="protein sequence ID" value="GIL64653.1"/>
    <property type="molecule type" value="Genomic_DNA"/>
</dbReference>
<accession>A0A8J4BST1</accession>
<organism evidence="3 4">
    <name type="scientific">Volvox africanus</name>
    <dbReference type="NCBI Taxonomy" id="51714"/>
    <lineage>
        <taxon>Eukaryota</taxon>
        <taxon>Viridiplantae</taxon>
        <taxon>Chlorophyta</taxon>
        <taxon>core chlorophytes</taxon>
        <taxon>Chlorophyceae</taxon>
        <taxon>CS clade</taxon>
        <taxon>Chlamydomonadales</taxon>
        <taxon>Volvocaceae</taxon>
        <taxon>Volvox</taxon>
    </lineage>
</organism>
<feature type="compositionally biased region" description="Low complexity" evidence="2">
    <location>
        <begin position="148"/>
        <end position="158"/>
    </location>
</feature>
<keyword evidence="4" id="KW-1185">Reference proteome</keyword>
<proteinExistence type="predicted"/>
<evidence type="ECO:0000313" key="3">
    <source>
        <dbReference type="EMBL" id="GIL64653.1"/>
    </source>
</evidence>
<reference evidence="3" key="1">
    <citation type="journal article" date="2021" name="Proc. Natl. Acad. Sci. U.S.A.">
        <title>Three genomes in the algal genus Volvox reveal the fate of a haploid sex-determining region after a transition to homothallism.</title>
        <authorList>
            <person name="Yamamoto K."/>
            <person name="Hamaji T."/>
            <person name="Kawai-Toyooka H."/>
            <person name="Matsuzaki R."/>
            <person name="Takahashi F."/>
            <person name="Nishimura Y."/>
            <person name="Kawachi M."/>
            <person name="Noguchi H."/>
            <person name="Minakuchi Y."/>
            <person name="Umen J.G."/>
            <person name="Toyoda A."/>
            <person name="Nozaki H."/>
        </authorList>
    </citation>
    <scope>NUCLEOTIDE SEQUENCE</scope>
    <source>
        <strain evidence="3">NIES-3780</strain>
    </source>
</reference>
<keyword evidence="1" id="KW-0175">Coiled coil</keyword>
<feature type="region of interest" description="Disordered" evidence="2">
    <location>
        <begin position="182"/>
        <end position="246"/>
    </location>
</feature>
<feature type="compositionally biased region" description="Low complexity" evidence="2">
    <location>
        <begin position="376"/>
        <end position="389"/>
    </location>
</feature>